<dbReference type="InterPro" id="IPR001623">
    <property type="entry name" value="DnaJ_domain"/>
</dbReference>
<dbReference type="Proteomes" id="UP000654075">
    <property type="component" value="Unassembled WGS sequence"/>
</dbReference>
<feature type="region of interest" description="Disordered" evidence="4">
    <location>
        <begin position="681"/>
        <end position="723"/>
    </location>
</feature>
<dbReference type="InterPro" id="IPR006186">
    <property type="entry name" value="Ser/Thr-sp_prot-phosphatase"/>
</dbReference>
<dbReference type="PROSITE" id="PS50076">
    <property type="entry name" value="DNAJ_2"/>
    <property type="match status" value="1"/>
</dbReference>
<evidence type="ECO:0000256" key="4">
    <source>
        <dbReference type="SAM" id="MobiDB-lite"/>
    </source>
</evidence>
<dbReference type="EMBL" id="CAJNNV010002505">
    <property type="protein sequence ID" value="CAE8587298.1"/>
    <property type="molecule type" value="Genomic_DNA"/>
</dbReference>
<dbReference type="Gene3D" id="1.10.287.110">
    <property type="entry name" value="DnaJ domain"/>
    <property type="match status" value="1"/>
</dbReference>
<evidence type="ECO:0000313" key="7">
    <source>
        <dbReference type="Proteomes" id="UP000654075"/>
    </source>
</evidence>
<protein>
    <recommendedName>
        <fullName evidence="5">J domain-containing protein</fullName>
    </recommendedName>
</protein>
<dbReference type="InterPro" id="IPR036869">
    <property type="entry name" value="J_dom_sf"/>
</dbReference>
<dbReference type="Gene3D" id="3.40.50.300">
    <property type="entry name" value="P-loop containing nucleotide triphosphate hydrolases"/>
    <property type="match status" value="1"/>
</dbReference>
<dbReference type="SUPFAM" id="SSF52540">
    <property type="entry name" value="P-loop containing nucleoside triphosphate hydrolases"/>
    <property type="match status" value="1"/>
</dbReference>
<dbReference type="InterPro" id="IPR051134">
    <property type="entry name" value="PPP_phosphatase"/>
</dbReference>
<dbReference type="PRINTS" id="PR00114">
    <property type="entry name" value="STPHPHTASE"/>
</dbReference>
<dbReference type="SUPFAM" id="SSF56300">
    <property type="entry name" value="Metallo-dependent phosphatases"/>
    <property type="match status" value="1"/>
</dbReference>
<organism evidence="6 7">
    <name type="scientific">Polarella glacialis</name>
    <name type="common">Dinoflagellate</name>
    <dbReference type="NCBI Taxonomy" id="89957"/>
    <lineage>
        <taxon>Eukaryota</taxon>
        <taxon>Sar</taxon>
        <taxon>Alveolata</taxon>
        <taxon>Dinophyceae</taxon>
        <taxon>Suessiales</taxon>
        <taxon>Suessiaceae</taxon>
        <taxon>Polarella</taxon>
    </lineage>
</organism>
<evidence type="ECO:0000256" key="1">
    <source>
        <dbReference type="ARBA" id="ARBA00001936"/>
    </source>
</evidence>
<feature type="region of interest" description="Disordered" evidence="4">
    <location>
        <begin position="1068"/>
        <end position="1116"/>
    </location>
</feature>
<evidence type="ECO:0000256" key="3">
    <source>
        <dbReference type="ARBA" id="ARBA00023211"/>
    </source>
</evidence>
<feature type="compositionally biased region" description="Polar residues" evidence="4">
    <location>
        <begin position="553"/>
        <end position="569"/>
    </location>
</feature>
<feature type="compositionally biased region" description="Low complexity" evidence="4">
    <location>
        <begin position="684"/>
        <end position="715"/>
    </location>
</feature>
<reference evidence="6" key="1">
    <citation type="submission" date="2021-02" db="EMBL/GenBank/DDBJ databases">
        <authorList>
            <person name="Dougan E. K."/>
            <person name="Rhodes N."/>
            <person name="Thang M."/>
            <person name="Chan C."/>
        </authorList>
    </citation>
    <scope>NUCLEOTIDE SEQUENCE</scope>
</reference>
<feature type="region of interest" description="Disordered" evidence="4">
    <location>
        <begin position="806"/>
        <end position="827"/>
    </location>
</feature>
<comment type="cofactor">
    <cofactor evidence="1">
        <name>Mn(2+)</name>
        <dbReference type="ChEBI" id="CHEBI:29035"/>
    </cofactor>
</comment>
<evidence type="ECO:0000259" key="5">
    <source>
        <dbReference type="PROSITE" id="PS50076"/>
    </source>
</evidence>
<dbReference type="PANTHER" id="PTHR45668:SF9">
    <property type="entry name" value="SERINE_THREONINE-PROTEIN PHOSPHATASE 7"/>
    <property type="match status" value="1"/>
</dbReference>
<dbReference type="GO" id="GO:0016787">
    <property type="term" value="F:hydrolase activity"/>
    <property type="evidence" value="ECO:0007669"/>
    <property type="project" value="InterPro"/>
</dbReference>
<dbReference type="GO" id="GO:0005525">
    <property type="term" value="F:GTP binding"/>
    <property type="evidence" value="ECO:0007669"/>
    <property type="project" value="InterPro"/>
</dbReference>
<name>A0A813DHT9_POLGL</name>
<feature type="compositionally biased region" description="Low complexity" evidence="4">
    <location>
        <begin position="1075"/>
        <end position="1086"/>
    </location>
</feature>
<keyword evidence="7" id="KW-1185">Reference proteome</keyword>
<comment type="caution">
    <text evidence="6">The sequence shown here is derived from an EMBL/GenBank/DDBJ whole genome shotgun (WGS) entry which is preliminary data.</text>
</comment>
<dbReference type="Gene3D" id="1.10.1410.10">
    <property type="match status" value="1"/>
</dbReference>
<dbReference type="InterPro" id="IPR004843">
    <property type="entry name" value="Calcineurin-like_PHP"/>
</dbReference>
<keyword evidence="2" id="KW-0479">Metal-binding</keyword>
<gene>
    <name evidence="6" type="ORF">PGLA1383_LOCUS6137</name>
</gene>
<evidence type="ECO:0000256" key="2">
    <source>
        <dbReference type="ARBA" id="ARBA00022723"/>
    </source>
</evidence>
<dbReference type="SUPFAM" id="SSF81631">
    <property type="entry name" value="PAP/OAS1 substrate-binding domain"/>
    <property type="match status" value="1"/>
</dbReference>
<feature type="domain" description="J" evidence="5">
    <location>
        <begin position="1161"/>
        <end position="1282"/>
    </location>
</feature>
<accession>A0A813DHT9</accession>
<feature type="compositionally biased region" description="Acidic residues" evidence="4">
    <location>
        <begin position="1213"/>
        <end position="1223"/>
    </location>
</feature>
<sequence length="1481" mass="160481">MRARRARVAALGAAVACLGPSFFNEPSAFGLPAGGIPARLLASPGLKADQPPATPSVAVPAAGTVALCALVAVSSVSFRSLRGFGSVRGVDSGRPSAARRIRQQVDFCLATSGGSTHPTSLGATSGEAIGEVAAPQYPGRKDSHQSRDFAVSVAEFMRTGVVLPWNIAEALVKDAIDIVSAEKTLERVDVPPAGHINVVGDVHGQFFDVFTIFEQNGLPSAENPYVFNGDFVDRGSFSAETLLLLLAWKVAFPLHVRLARGNHESHDMNVPYGFTGEVLTKYGPEAYNLFQSLFDNLPLAHVINSDVLVVHGGLPRKQGVRLGDIEGLDRVAASKRREQGVRSDDRDDTVFTDLLWADPRSHAGLRQSDRGGDVVTFGQDVTEEFLNANGLSLLIRSHEVKDQGFEWQHGNRVLTVFSAPLYCDSCDNDGAVIRLHAEGEGPLRPEVRVFKSALKPEFYVPAMVYSPMNPEARKWLSRDAKAVLSQHSKYSLRTIFHADSDFFKAAQAVAVLSQRCLLLPPSPRFPSLNRGVQHKHQRLDHFHKVRNELRQPQGGSTRQHPAGASQQPTIAGRPPGSVRLNSVFAATTTSPSLAKDDDSHAGMDWGRQCLPNSASTTALAPGTRVESWRESGRVPFRAHSPSPPCLASSSSSAFPAPARAFSSRLAAPLFAFPGHFPSPPPLPSSATCPPAGSPTSLPGLLASSASSSHTTAAHGQQGGIIRNSDRSNYMPFDHIDQFGFGGFEFFGEHTDKKKEASHRLAYHHQQSKDLITTYTFKATRSRGLRAEGVSQGCANALDRLLPMQDNQRSQAPDHPFPTWHAQGSQGPQDMRPLALARLVRLWAAARGLAGQQDGYPSGFAWCIMAIFYCQCRPGLLSSASALHRTQLSAFGAKAAGPGLSTDAVMLGEEHLAEAISLLPGVCVAGGGGVNSPWEAGLAKKSSRVEDPVEFDSDLVGSGSEALAQATAKWAAAPGEAVASDRPRSGFSVELFRSGDGQGTYDLAAVNQVRCVEGGLAPSPSPTAAAGPGRRWPRRVCLGLGAAAAALLCCGSRGLSGAARLQGVAFTATLSGGSSGSRSPRVSRQGGAARPSRLRAVRGDRQQEEEFDEEEEEDQTVYYGGQRRPRQVEEDSEQMRIASRINQALAMRRAPKAAPIQLVETAWYDELGVEPSATQEDIRLRYLDHAADVEERLAYLLEEGGSYEEEMMQKDDDRDSIEDDEDWDAKDAEPEELALQESASLTKAPSNEDLEESAIIAEEFVRLSNLYQILSVPQLRKIYDEGGVEGLAMKVPMLAKGLLEPEKVLKMARGIKTPTKVRESLLLRKEPRQQVFARYQAMNSVRQVLRRLTDVFRVWNFKSPASLQHREGTIYTELPEIAVFGRVNSGKSALIQHMLSAASPRKNHLASVAQRPGKTKGVDVFCVNRRFTVADTAGYGRGDAKHESAQDVSNEWRENWKPLMKDYLHTTNWLRAAIYVHDIGKD</sequence>
<feature type="region of interest" description="Disordered" evidence="4">
    <location>
        <begin position="551"/>
        <end position="575"/>
    </location>
</feature>
<dbReference type="GO" id="GO:0046872">
    <property type="term" value="F:metal ion binding"/>
    <property type="evidence" value="ECO:0007669"/>
    <property type="project" value="UniProtKB-KW"/>
</dbReference>
<feature type="region of interest" description="Disordered" evidence="4">
    <location>
        <begin position="1202"/>
        <end position="1223"/>
    </location>
</feature>
<proteinExistence type="predicted"/>
<keyword evidence="3" id="KW-0464">Manganese</keyword>
<evidence type="ECO:0000313" key="6">
    <source>
        <dbReference type="EMBL" id="CAE8587298.1"/>
    </source>
</evidence>
<feature type="compositionally biased region" description="Acidic residues" evidence="4">
    <location>
        <begin position="1104"/>
        <end position="1114"/>
    </location>
</feature>
<dbReference type="Gene3D" id="3.60.21.10">
    <property type="match status" value="1"/>
</dbReference>
<dbReference type="PANTHER" id="PTHR45668">
    <property type="entry name" value="SERINE/THREONINE-PROTEIN PHOSPHATASE 5-RELATED"/>
    <property type="match status" value="1"/>
</dbReference>
<dbReference type="SMART" id="SM00156">
    <property type="entry name" value="PP2Ac"/>
    <property type="match status" value="1"/>
</dbReference>
<feature type="non-terminal residue" evidence="6">
    <location>
        <position position="1"/>
    </location>
</feature>
<dbReference type="InterPro" id="IPR029052">
    <property type="entry name" value="Metallo-depent_PP-like"/>
</dbReference>
<dbReference type="Pfam" id="PF01926">
    <property type="entry name" value="MMR_HSR1"/>
    <property type="match status" value="1"/>
</dbReference>
<dbReference type="InterPro" id="IPR027417">
    <property type="entry name" value="P-loop_NTPase"/>
</dbReference>
<dbReference type="InterPro" id="IPR006073">
    <property type="entry name" value="GTP-bd"/>
</dbReference>
<dbReference type="Pfam" id="PF00149">
    <property type="entry name" value="Metallophos"/>
    <property type="match status" value="1"/>
</dbReference>